<dbReference type="EMBL" id="JABBFZ010000017">
    <property type="protein sequence ID" value="NML33910.1"/>
    <property type="molecule type" value="Genomic_DNA"/>
</dbReference>
<sequence length="88" mass="9639">MASARRAARVRRCGGAGCPRGVGGVGGASVADWRDARPLCARATAQRYRHSDVRERIADRRTTDPLEDGDAWWLYFMTHKPLAALGVD</sequence>
<dbReference type="AlphaFoldDB" id="A0A7X9ZZS9"/>
<comment type="caution">
    <text evidence="1">The sequence shown here is derived from an EMBL/GenBank/DDBJ whole genome shotgun (WGS) entry which is preliminary data.</text>
</comment>
<dbReference type="Proteomes" id="UP000583127">
    <property type="component" value="Unassembled WGS sequence"/>
</dbReference>
<evidence type="ECO:0000313" key="1">
    <source>
        <dbReference type="EMBL" id="NML33910.1"/>
    </source>
</evidence>
<keyword evidence="2" id="KW-1185">Reference proteome</keyword>
<accession>A0A7X9ZZS9</accession>
<proteinExistence type="predicted"/>
<organism evidence="1 2">
    <name type="scientific">Paraburkholderia antibiotica</name>
    <dbReference type="NCBI Taxonomy" id="2728839"/>
    <lineage>
        <taxon>Bacteria</taxon>
        <taxon>Pseudomonadati</taxon>
        <taxon>Pseudomonadota</taxon>
        <taxon>Betaproteobacteria</taxon>
        <taxon>Burkholderiales</taxon>
        <taxon>Burkholderiaceae</taxon>
        <taxon>Paraburkholderia</taxon>
    </lineage>
</organism>
<evidence type="ECO:0000313" key="2">
    <source>
        <dbReference type="Proteomes" id="UP000583127"/>
    </source>
</evidence>
<dbReference type="RefSeq" id="WP_169500105.1">
    <property type="nucleotide sequence ID" value="NZ_JABBFZ010000017.1"/>
</dbReference>
<protein>
    <submittedName>
        <fullName evidence="1">Uncharacterized protein</fullName>
    </submittedName>
</protein>
<gene>
    <name evidence="1" type="ORF">HHL14_24145</name>
</gene>
<reference evidence="1 2" key="1">
    <citation type="submission" date="2020-04" db="EMBL/GenBank/DDBJ databases">
        <title>Paraburkholderia sp. G-4-1-8 isolated from soil.</title>
        <authorList>
            <person name="Dahal R.H."/>
        </authorList>
    </citation>
    <scope>NUCLEOTIDE SEQUENCE [LARGE SCALE GENOMIC DNA]</scope>
    <source>
        <strain evidence="1 2">G-4-1-8</strain>
    </source>
</reference>
<name>A0A7X9ZZS9_9BURK</name>